<feature type="domain" description="TIL" evidence="1">
    <location>
        <begin position="45"/>
        <end position="89"/>
    </location>
</feature>
<name>A0A132AJ58_SARSC</name>
<evidence type="ECO:0000259" key="1">
    <source>
        <dbReference type="Pfam" id="PF01826"/>
    </source>
</evidence>
<dbReference type="EMBL" id="JXLN01016266">
    <property type="protein sequence ID" value="KPM11022.1"/>
    <property type="molecule type" value="Genomic_DNA"/>
</dbReference>
<protein>
    <recommendedName>
        <fullName evidence="1">TIL domain-containing protein</fullName>
    </recommendedName>
</protein>
<dbReference type="Proteomes" id="UP000616769">
    <property type="component" value="Unassembled WGS sequence"/>
</dbReference>
<dbReference type="Gene3D" id="2.10.25.10">
    <property type="entry name" value="Laminin"/>
    <property type="match status" value="1"/>
</dbReference>
<proteinExistence type="predicted"/>
<sequence length="522" mass="58390">MFVVFVLGINYVHSETDLPPFLLGGAPMDPDNHQPTDYWNHICQGEHETWSKCNGHCQKTCYETDQLRCPKICASGCICEVGYVRQNTDGTDVLNINTSPSIERIVREHATILMVPQIDIDTVGQAVFVGEALFVKTKIKVDLVYDRVNVSDIQDIFVHRINTTLLVMLDVIEHVAIPTVKDHVPMIVVLVAHATMATIDSFLMVAVLVFGGTNVNKNVNVLMRNFQNVRLFVSLHANENISDVDCVDLVVFAEQDLFENSIKTDSYEKISMVADIAFEFKNVNANATNVDAINIGPYVMHHHNVKRLVSFLMVIDLVPTSVKKDVLAIKGTFVKKMMAQVNVSGPKIVIVSPDVSNINTGLNVVKIVKEVVIIYDEDRIVIILVVRAVFVKEALYVETRTTLDLVYSHKNVLDDIDVNVLKINTSLRVALDVIQHVETRMRKEIVPKVIELVALATKDIIGEILMALDRVFGGNNVERNVNVMKNFQNVMQLVSLRVDIGIRDVTDANLVAFAEKDSFENI</sequence>
<comment type="caution">
    <text evidence="2">The sequence shown here is derived from an EMBL/GenBank/DDBJ whole genome shotgun (WGS) entry which is preliminary data.</text>
</comment>
<evidence type="ECO:0000313" key="2">
    <source>
        <dbReference type="EMBL" id="KPM11022.1"/>
    </source>
</evidence>
<dbReference type="VEuPathDB" id="VectorBase:SSCA007867"/>
<gene>
    <name evidence="2" type="ORF">QR98_0095880</name>
</gene>
<evidence type="ECO:0000313" key="3">
    <source>
        <dbReference type="Proteomes" id="UP000616769"/>
    </source>
</evidence>
<dbReference type="Pfam" id="PF01826">
    <property type="entry name" value="TIL"/>
    <property type="match status" value="1"/>
</dbReference>
<dbReference type="AlphaFoldDB" id="A0A132AJ58"/>
<dbReference type="InterPro" id="IPR036084">
    <property type="entry name" value="Ser_inhib-like_sf"/>
</dbReference>
<dbReference type="SUPFAM" id="SSF57567">
    <property type="entry name" value="Serine protease inhibitors"/>
    <property type="match status" value="1"/>
</dbReference>
<accession>A0A132AJ58</accession>
<dbReference type="InterPro" id="IPR002919">
    <property type="entry name" value="TIL_dom"/>
</dbReference>
<dbReference type="CDD" id="cd19941">
    <property type="entry name" value="TIL"/>
    <property type="match status" value="1"/>
</dbReference>
<dbReference type="OrthoDB" id="6502359at2759"/>
<organism evidence="2 3">
    <name type="scientific">Sarcoptes scabiei</name>
    <name type="common">Itch mite</name>
    <name type="synonym">Acarus scabiei</name>
    <dbReference type="NCBI Taxonomy" id="52283"/>
    <lineage>
        <taxon>Eukaryota</taxon>
        <taxon>Metazoa</taxon>
        <taxon>Ecdysozoa</taxon>
        <taxon>Arthropoda</taxon>
        <taxon>Chelicerata</taxon>
        <taxon>Arachnida</taxon>
        <taxon>Acari</taxon>
        <taxon>Acariformes</taxon>
        <taxon>Sarcoptiformes</taxon>
        <taxon>Astigmata</taxon>
        <taxon>Psoroptidia</taxon>
        <taxon>Sarcoptoidea</taxon>
        <taxon>Sarcoptidae</taxon>
        <taxon>Sarcoptinae</taxon>
        <taxon>Sarcoptes</taxon>
    </lineage>
</organism>
<reference evidence="2 3" key="1">
    <citation type="journal article" date="2015" name="Parasit. Vectors">
        <title>Draft genome of the scabies mite.</title>
        <authorList>
            <person name="Rider S.D.Jr."/>
            <person name="Morgan M.S."/>
            <person name="Arlian L.G."/>
        </authorList>
    </citation>
    <scope>NUCLEOTIDE SEQUENCE [LARGE SCALE GENOMIC DNA]</scope>
    <source>
        <strain evidence="2">Arlian Lab</strain>
    </source>
</reference>